<dbReference type="SMART" id="SM00855">
    <property type="entry name" value="PGAM"/>
    <property type="match status" value="1"/>
</dbReference>
<dbReference type="Pfam" id="PF00300">
    <property type="entry name" value="His_Phos_1"/>
    <property type="match status" value="1"/>
</dbReference>
<dbReference type="SUPFAM" id="SSF53254">
    <property type="entry name" value="Phosphoglycerate mutase-like"/>
    <property type="match status" value="1"/>
</dbReference>
<name>A0ABV1G6J4_9FIRM</name>
<reference evidence="1 2" key="1">
    <citation type="submission" date="2024-03" db="EMBL/GenBank/DDBJ databases">
        <title>Human intestinal bacterial collection.</title>
        <authorList>
            <person name="Pauvert C."/>
            <person name="Hitch T.C.A."/>
            <person name="Clavel T."/>
        </authorList>
    </citation>
    <scope>NUCLEOTIDE SEQUENCE [LARGE SCALE GENOMIC DNA]</scope>
    <source>
        <strain evidence="1 2">CLA-AA-H192</strain>
    </source>
</reference>
<proteinExistence type="predicted"/>
<accession>A0ABV1G6J4</accession>
<dbReference type="PANTHER" id="PTHR48100">
    <property type="entry name" value="BROAD-SPECIFICITY PHOSPHATASE YOR283W-RELATED"/>
    <property type="match status" value="1"/>
</dbReference>
<dbReference type="EC" id="3.1.3.-" evidence="1"/>
<dbReference type="EMBL" id="JBBMFF010000205">
    <property type="protein sequence ID" value="MEQ2510991.1"/>
    <property type="molecule type" value="Genomic_DNA"/>
</dbReference>
<dbReference type="InterPro" id="IPR029033">
    <property type="entry name" value="His_PPase_superfam"/>
</dbReference>
<comment type="caution">
    <text evidence="1">The sequence shown here is derived from an EMBL/GenBank/DDBJ whole genome shotgun (WGS) entry which is preliminary data.</text>
</comment>
<dbReference type="PANTHER" id="PTHR48100:SF59">
    <property type="entry name" value="ADENOSYLCOBALAMIN_ALPHA-RIBAZOLE PHOSPHATASE"/>
    <property type="match status" value="1"/>
</dbReference>
<dbReference type="InterPro" id="IPR050275">
    <property type="entry name" value="PGM_Phosphatase"/>
</dbReference>
<organism evidence="1 2">
    <name type="scientific">Faecousia intestinalis</name>
    <dbReference type="NCBI Taxonomy" id="3133167"/>
    <lineage>
        <taxon>Bacteria</taxon>
        <taxon>Bacillati</taxon>
        <taxon>Bacillota</taxon>
        <taxon>Clostridia</taxon>
        <taxon>Eubacteriales</taxon>
        <taxon>Oscillospiraceae</taxon>
        <taxon>Faecousia</taxon>
    </lineage>
</organism>
<dbReference type="RefSeq" id="WP_349135687.1">
    <property type="nucleotide sequence ID" value="NZ_JBBMFF010000205.1"/>
</dbReference>
<sequence>MKLTLIRHGLTEGNIRRLYYGAMDLPLLPDGIEALHALRDGGGYPEAERYFTSGMTRTEQTFAALYGDRPHGTLPGMQEMRFGEFEGKTYADLKDDPAFRAWCSGDYENNVCPGGESWNGLTDRALQALAPILAQGKDTVIVAHGGVIGGLMYRWFPGMPHRFVWTPDPGHGYQITFEDGKPVSYCTIPEHGTLGPDPDAKIPLGD</sequence>
<keyword evidence="1" id="KW-0378">Hydrolase</keyword>
<dbReference type="Proteomes" id="UP001491552">
    <property type="component" value="Unassembled WGS sequence"/>
</dbReference>
<protein>
    <submittedName>
        <fullName evidence="1">Histidine phosphatase family protein</fullName>
        <ecNumber evidence="1">3.1.3.-</ecNumber>
    </submittedName>
</protein>
<dbReference type="GO" id="GO:0016787">
    <property type="term" value="F:hydrolase activity"/>
    <property type="evidence" value="ECO:0007669"/>
    <property type="project" value="UniProtKB-KW"/>
</dbReference>
<dbReference type="InterPro" id="IPR013078">
    <property type="entry name" value="His_Pase_superF_clade-1"/>
</dbReference>
<dbReference type="CDD" id="cd07067">
    <property type="entry name" value="HP_PGM_like"/>
    <property type="match status" value="1"/>
</dbReference>
<evidence type="ECO:0000313" key="2">
    <source>
        <dbReference type="Proteomes" id="UP001491552"/>
    </source>
</evidence>
<gene>
    <name evidence="1" type="ORF">WMO66_06990</name>
</gene>
<evidence type="ECO:0000313" key="1">
    <source>
        <dbReference type="EMBL" id="MEQ2510991.1"/>
    </source>
</evidence>
<keyword evidence="2" id="KW-1185">Reference proteome</keyword>
<dbReference type="Gene3D" id="3.40.50.1240">
    <property type="entry name" value="Phosphoglycerate mutase-like"/>
    <property type="match status" value="1"/>
</dbReference>